<dbReference type="EMBL" id="NBXE01000008">
    <property type="protein sequence ID" value="RFA28647.1"/>
    <property type="molecule type" value="Genomic_DNA"/>
</dbReference>
<accession>A0A3E0WDV7</accession>
<reference evidence="1 2" key="1">
    <citation type="submission" date="2017-04" db="EMBL/GenBank/DDBJ databases">
        <title>Comparative genome analysis of Subtercola boreus.</title>
        <authorList>
            <person name="Cho Y.-J."/>
            <person name="Cho A."/>
            <person name="Kim O.-S."/>
            <person name="Lee J.-I."/>
        </authorList>
    </citation>
    <scope>NUCLEOTIDE SEQUENCE [LARGE SCALE GENOMIC DNA]</scope>
    <source>
        <strain evidence="1 2">P28004</strain>
    </source>
</reference>
<organism evidence="1 2">
    <name type="scientific">Subtercola boreus</name>
    <dbReference type="NCBI Taxonomy" id="120213"/>
    <lineage>
        <taxon>Bacteria</taxon>
        <taxon>Bacillati</taxon>
        <taxon>Actinomycetota</taxon>
        <taxon>Actinomycetes</taxon>
        <taxon>Micrococcales</taxon>
        <taxon>Microbacteriaceae</taxon>
        <taxon>Subtercola</taxon>
    </lineage>
</organism>
<dbReference type="Gene3D" id="2.60.40.10">
    <property type="entry name" value="Immunoglobulins"/>
    <property type="match status" value="1"/>
</dbReference>
<dbReference type="SUPFAM" id="SSF51126">
    <property type="entry name" value="Pectin lyase-like"/>
    <property type="match status" value="1"/>
</dbReference>
<dbReference type="Proteomes" id="UP000257080">
    <property type="component" value="Unassembled WGS sequence"/>
</dbReference>
<dbReference type="Gene3D" id="2.160.20.10">
    <property type="entry name" value="Single-stranded right-handed beta-helix, Pectin lyase-like"/>
    <property type="match status" value="1"/>
</dbReference>
<dbReference type="GO" id="GO:0005975">
    <property type="term" value="P:carbohydrate metabolic process"/>
    <property type="evidence" value="ECO:0007669"/>
    <property type="project" value="UniProtKB-ARBA"/>
</dbReference>
<dbReference type="InterPro" id="IPR006626">
    <property type="entry name" value="PbH1"/>
</dbReference>
<proteinExistence type="predicted"/>
<dbReference type="AlphaFoldDB" id="A0A3E0WDV7"/>
<dbReference type="InterPro" id="IPR013783">
    <property type="entry name" value="Ig-like_fold"/>
</dbReference>
<gene>
    <name evidence="1" type="ORF">B7R25_02640</name>
</gene>
<dbReference type="InterPro" id="IPR011050">
    <property type="entry name" value="Pectin_lyase_fold/virulence"/>
</dbReference>
<dbReference type="SMART" id="SM00710">
    <property type="entry name" value="PbH1"/>
    <property type="match status" value="6"/>
</dbReference>
<protein>
    <recommendedName>
        <fullName evidence="3">Right handed beta helix domain-containing protein</fullName>
    </recommendedName>
</protein>
<sequence>MAGYRVYRALGSGALLVVSGSSLLTTTQFTDIGLSEGATYRFAVGVVDSSGNESIKGKIVSMQQPTFSAPSVRAADCPAGGVAVANITQLRTALVNAGPGSVIKLAPGTYRGGITVTTSGTSANPIWICGPRTAIFDNFNVASANGVFINTASYVNLAGFSIQNFRKGVVLSSASHISVADLAINNVGNEAIKLRYGTVDSIVIGNVISKTGLVDSVYGEGVYIGTSPKDWCDVYACKADMSDRNWVIDNTISGTTADPIEAKPGTSGGVIRGNHVDGTALIDVSTIMAIKGKQYFVADNVGTNGKADVGFFSAETEVAGYGRNNSFARNTVSVPKGSTGIYVGTNAGNVVDCTNSVLVSGSVLTNVTCQK</sequence>
<evidence type="ECO:0000313" key="1">
    <source>
        <dbReference type="EMBL" id="RFA28647.1"/>
    </source>
</evidence>
<evidence type="ECO:0000313" key="2">
    <source>
        <dbReference type="Proteomes" id="UP000257080"/>
    </source>
</evidence>
<name>A0A3E0WDV7_9MICO</name>
<evidence type="ECO:0008006" key="3">
    <source>
        <dbReference type="Google" id="ProtNLM"/>
    </source>
</evidence>
<dbReference type="InterPro" id="IPR012334">
    <property type="entry name" value="Pectin_lyas_fold"/>
</dbReference>
<comment type="caution">
    <text evidence="1">The sequence shown here is derived from an EMBL/GenBank/DDBJ whole genome shotgun (WGS) entry which is preliminary data.</text>
</comment>